<feature type="region of interest" description="Disordered" evidence="2">
    <location>
        <begin position="36"/>
        <end position="57"/>
    </location>
</feature>
<dbReference type="CDD" id="cd21693">
    <property type="entry name" value="GINS_B_Psf3"/>
    <property type="match status" value="1"/>
</dbReference>
<dbReference type="InterPro" id="IPR038437">
    <property type="entry name" value="GINS_Psf3_sf"/>
</dbReference>
<dbReference type="RefSeq" id="XP_025351159.1">
    <property type="nucleotide sequence ID" value="XM_025491416.1"/>
</dbReference>
<evidence type="ECO:0000256" key="1">
    <source>
        <dbReference type="RuleBase" id="RU367161"/>
    </source>
</evidence>
<keyword evidence="1" id="KW-0235">DNA replication</keyword>
<dbReference type="PANTHER" id="PTHR22768">
    <property type="entry name" value="DNA REPLICATION COMPLEX GINS PROTEIN PSF3"/>
    <property type="match status" value="1"/>
</dbReference>
<comment type="function">
    <text evidence="1">The GINS complex plays an essential role in the initiation of DNA replication.</text>
</comment>
<dbReference type="InterPro" id="IPR010492">
    <property type="entry name" value="GINS_Psf3"/>
</dbReference>
<dbReference type="GO" id="GO:0000811">
    <property type="term" value="C:GINS complex"/>
    <property type="evidence" value="ECO:0007669"/>
    <property type="project" value="UniProtKB-UniRule"/>
</dbReference>
<dbReference type="STRING" id="1684307.A0A316UFI0"/>
<comment type="subcellular location">
    <subcellularLocation>
        <location evidence="1">Nucleus</location>
    </subcellularLocation>
</comment>
<feature type="domain" description="DNA replication complex GINS protein PSF3 N-terminal" evidence="3">
    <location>
        <begin position="6"/>
        <end position="41"/>
    </location>
</feature>
<sequence>MDQSYWSISDILADATKIPCHFKIDVPGVAHLRGDPSVQAQQEQASQSSSLSKSSASSRQQYEAEGMITKGTRVELPYWLAEWLVLQDCVDVSLPKPYSQRVRNALNAGPKSVQLRGQANWWYAMGSRLGGLMDSEMIMELLSSTYSARLPTIYTSAQHLASASRGAGGAGGVDIGDGSSRSGGGSSSGGSGGGSGGGKAGFGTSVGMSAEMVDFVNGLEETEKIALKAALDSAAAMRIYLAGKN</sequence>
<keyword evidence="1" id="KW-0539">Nucleus</keyword>
<dbReference type="Pfam" id="PF22466">
    <property type="entry name" value="PSF3_N"/>
    <property type="match status" value="1"/>
</dbReference>
<dbReference type="Proteomes" id="UP000245942">
    <property type="component" value="Unassembled WGS sequence"/>
</dbReference>
<evidence type="ECO:0000313" key="5">
    <source>
        <dbReference type="Proteomes" id="UP000245942"/>
    </source>
</evidence>
<feature type="compositionally biased region" description="Low complexity" evidence="2">
    <location>
        <begin position="37"/>
        <end position="57"/>
    </location>
</feature>
<dbReference type="EMBL" id="KZ819321">
    <property type="protein sequence ID" value="PWN23999.1"/>
    <property type="molecule type" value="Genomic_DNA"/>
</dbReference>
<keyword evidence="5" id="KW-1185">Reference proteome</keyword>
<evidence type="ECO:0000313" key="4">
    <source>
        <dbReference type="EMBL" id="PWN23999.1"/>
    </source>
</evidence>
<dbReference type="InterPro" id="IPR055221">
    <property type="entry name" value="PSF3_N"/>
</dbReference>
<evidence type="ECO:0000259" key="3">
    <source>
        <dbReference type="Pfam" id="PF22466"/>
    </source>
</evidence>
<name>A0A316UFI0_9BASI</name>
<dbReference type="InterPro" id="IPR036224">
    <property type="entry name" value="GINS_bundle-like_dom_sf"/>
</dbReference>
<organism evidence="4 5">
    <name type="scientific">Pseudomicrostroma glucosiphilum</name>
    <dbReference type="NCBI Taxonomy" id="1684307"/>
    <lineage>
        <taxon>Eukaryota</taxon>
        <taxon>Fungi</taxon>
        <taxon>Dikarya</taxon>
        <taxon>Basidiomycota</taxon>
        <taxon>Ustilaginomycotina</taxon>
        <taxon>Exobasidiomycetes</taxon>
        <taxon>Microstromatales</taxon>
        <taxon>Microstromatales incertae sedis</taxon>
        <taxon>Pseudomicrostroma</taxon>
    </lineage>
</organism>
<dbReference type="OrthoDB" id="10251744at2759"/>
<dbReference type="SUPFAM" id="SSF158573">
    <property type="entry name" value="GINS helical bundle-like"/>
    <property type="match status" value="1"/>
</dbReference>
<dbReference type="AlphaFoldDB" id="A0A316UFI0"/>
<dbReference type="SUPFAM" id="SSF160059">
    <property type="entry name" value="PriA/YqbF domain"/>
    <property type="match status" value="1"/>
</dbReference>
<gene>
    <name evidence="4" type="ORF">BCV69DRAFT_279903</name>
</gene>
<comment type="subunit">
    <text evidence="1">Component of the GINS complex.</text>
</comment>
<reference evidence="4 5" key="1">
    <citation type="journal article" date="2018" name="Mol. Biol. Evol.">
        <title>Broad Genomic Sampling Reveals a Smut Pathogenic Ancestry of the Fungal Clade Ustilaginomycotina.</title>
        <authorList>
            <person name="Kijpornyongpan T."/>
            <person name="Mondo S.J."/>
            <person name="Barry K."/>
            <person name="Sandor L."/>
            <person name="Lee J."/>
            <person name="Lipzen A."/>
            <person name="Pangilinan J."/>
            <person name="LaButti K."/>
            <person name="Hainaut M."/>
            <person name="Henrissat B."/>
            <person name="Grigoriev I.V."/>
            <person name="Spatafora J.W."/>
            <person name="Aime M.C."/>
        </authorList>
    </citation>
    <scope>NUCLEOTIDE SEQUENCE [LARGE SCALE GENOMIC DNA]</scope>
    <source>
        <strain evidence="4 5">MCA 4718</strain>
    </source>
</reference>
<dbReference type="GO" id="GO:1902975">
    <property type="term" value="P:mitotic DNA replication initiation"/>
    <property type="evidence" value="ECO:0007669"/>
    <property type="project" value="TreeGrafter"/>
</dbReference>
<dbReference type="PANTHER" id="PTHR22768:SF0">
    <property type="entry name" value="DNA REPLICATION COMPLEX GINS PROTEIN PSF3"/>
    <property type="match status" value="1"/>
</dbReference>
<dbReference type="CDD" id="cd11713">
    <property type="entry name" value="GINS_A_psf3"/>
    <property type="match status" value="1"/>
</dbReference>
<accession>A0A316UFI0</accession>
<comment type="similarity">
    <text evidence="1">Belongs to the GINS3/PSF3 family.</text>
</comment>
<protein>
    <recommendedName>
        <fullName evidence="1">DNA replication complex GINS protein PSF3</fullName>
    </recommendedName>
</protein>
<proteinExistence type="inferred from homology"/>
<dbReference type="Gene3D" id="1.20.58.2050">
    <property type="match status" value="1"/>
</dbReference>
<dbReference type="GeneID" id="37013150"/>
<evidence type="ECO:0000256" key="2">
    <source>
        <dbReference type="SAM" id="MobiDB-lite"/>
    </source>
</evidence>
<feature type="region of interest" description="Disordered" evidence="2">
    <location>
        <begin position="171"/>
        <end position="198"/>
    </location>
</feature>